<evidence type="ECO:0000256" key="1">
    <source>
        <dbReference type="SAM" id="Phobius"/>
    </source>
</evidence>
<reference evidence="2 3" key="1">
    <citation type="submission" date="2020-09" db="EMBL/GenBank/DDBJ databases">
        <title>Bacillus nautilus sp. nov., Chryseoglobus crepusculi sp. nov, and Psychrobacter noctis sp. nov., isolated from deep-sea sponges from the equatorial Atlantic.</title>
        <authorList>
            <person name="Stennett H.L."/>
            <person name="Williams S.E."/>
        </authorList>
    </citation>
    <scope>NUCLEOTIDE SEQUENCE [LARGE SCALE GENOMIC DNA]</scope>
    <source>
        <strain evidence="2 3">28M-24</strain>
    </source>
</reference>
<keyword evidence="3" id="KW-1185">Reference proteome</keyword>
<dbReference type="Proteomes" id="UP000627521">
    <property type="component" value="Unassembled WGS sequence"/>
</dbReference>
<evidence type="ECO:0000313" key="3">
    <source>
        <dbReference type="Proteomes" id="UP000627521"/>
    </source>
</evidence>
<comment type="caution">
    <text evidence="2">The sequence shown here is derived from an EMBL/GenBank/DDBJ whole genome shotgun (WGS) entry which is preliminary data.</text>
</comment>
<dbReference type="EMBL" id="JACXXH010000001">
    <property type="protein sequence ID" value="MBD3862012.1"/>
    <property type="molecule type" value="Genomic_DNA"/>
</dbReference>
<name>A0ABR8LUY3_9FLAO</name>
<keyword evidence="1" id="KW-1133">Transmembrane helix</keyword>
<keyword evidence="1" id="KW-0472">Membrane</keyword>
<evidence type="ECO:0008006" key="4">
    <source>
        <dbReference type="Google" id="ProtNLM"/>
    </source>
</evidence>
<feature type="transmembrane region" description="Helical" evidence="1">
    <location>
        <begin position="86"/>
        <end position="104"/>
    </location>
</feature>
<feature type="transmembrane region" description="Helical" evidence="1">
    <location>
        <begin position="110"/>
        <end position="128"/>
    </location>
</feature>
<proteinExistence type="predicted"/>
<feature type="transmembrane region" description="Helical" evidence="1">
    <location>
        <begin position="59"/>
        <end position="79"/>
    </location>
</feature>
<evidence type="ECO:0000313" key="2">
    <source>
        <dbReference type="EMBL" id="MBD3862012.1"/>
    </source>
</evidence>
<feature type="transmembrane region" description="Helical" evidence="1">
    <location>
        <begin position="12"/>
        <end position="32"/>
    </location>
</feature>
<organism evidence="2 3">
    <name type="scientific">Olleya marilimosa</name>
    <dbReference type="NCBI Taxonomy" id="272164"/>
    <lineage>
        <taxon>Bacteria</taxon>
        <taxon>Pseudomonadati</taxon>
        <taxon>Bacteroidota</taxon>
        <taxon>Flavobacteriia</taxon>
        <taxon>Flavobacteriales</taxon>
        <taxon>Flavobacteriaceae</taxon>
    </lineage>
</organism>
<protein>
    <recommendedName>
        <fullName evidence="4">Sugar transporter</fullName>
    </recommendedName>
</protein>
<accession>A0ABR8LUY3</accession>
<sequence>MTNVTTHKPPMWFLVISIIALIWNLLGVFAYIGQAMMSDEVLKQLPEADQEMYANLPSWYIGAFAIAVFAGTIGSLLLVIRKKWAFHVLLISLIAALAQMYYLVFVLKMANAMTPMIIIVGMALVWLANHATKKGWLS</sequence>
<keyword evidence="1" id="KW-0812">Transmembrane</keyword>
<gene>
    <name evidence="2" type="ORF">IEG06_01020</name>
</gene>
<dbReference type="RefSeq" id="WP_099569375.1">
    <property type="nucleotide sequence ID" value="NZ_JACXXF010000001.1"/>
</dbReference>